<dbReference type="SUPFAM" id="SSF56300">
    <property type="entry name" value="Metallo-dependent phosphatases"/>
    <property type="match status" value="1"/>
</dbReference>
<dbReference type="CDD" id="cd07381">
    <property type="entry name" value="MPP_CapA"/>
    <property type="match status" value="1"/>
</dbReference>
<dbReference type="EMBL" id="JAVRRG010000204">
    <property type="protein sequence ID" value="KAK5077698.1"/>
    <property type="molecule type" value="Genomic_DNA"/>
</dbReference>
<evidence type="ECO:0000313" key="3">
    <source>
        <dbReference type="EMBL" id="KAK5077698.1"/>
    </source>
</evidence>
<evidence type="ECO:0000259" key="2">
    <source>
        <dbReference type="SMART" id="SM00854"/>
    </source>
</evidence>
<gene>
    <name evidence="3" type="ORF">LTR24_009397</name>
</gene>
<comment type="caution">
    <text evidence="3">The sequence shown here is derived from an EMBL/GenBank/DDBJ whole genome shotgun (WGS) entry which is preliminary data.</text>
</comment>
<evidence type="ECO:0000313" key="4">
    <source>
        <dbReference type="Proteomes" id="UP001345013"/>
    </source>
</evidence>
<dbReference type="InterPro" id="IPR019079">
    <property type="entry name" value="Capsule_synth_CapA"/>
</dbReference>
<dbReference type="PANTHER" id="PTHR33393">
    <property type="entry name" value="POLYGLUTAMINE SYNTHESIS ACCESSORY PROTEIN RV0574C-RELATED"/>
    <property type="match status" value="1"/>
</dbReference>
<dbReference type="InterPro" id="IPR052169">
    <property type="entry name" value="CW_Biosynth-Accessory"/>
</dbReference>
<dbReference type="SMART" id="SM00854">
    <property type="entry name" value="PGA_cap"/>
    <property type="match status" value="1"/>
</dbReference>
<feature type="domain" description="Capsule synthesis protein CapA" evidence="2">
    <location>
        <begin position="12"/>
        <end position="290"/>
    </location>
</feature>
<accession>A0ABR0JX76</accession>
<organism evidence="3 4">
    <name type="scientific">Lithohypha guttulata</name>
    <dbReference type="NCBI Taxonomy" id="1690604"/>
    <lineage>
        <taxon>Eukaryota</taxon>
        <taxon>Fungi</taxon>
        <taxon>Dikarya</taxon>
        <taxon>Ascomycota</taxon>
        <taxon>Pezizomycotina</taxon>
        <taxon>Eurotiomycetes</taxon>
        <taxon>Chaetothyriomycetidae</taxon>
        <taxon>Chaetothyriales</taxon>
        <taxon>Trichomeriaceae</taxon>
        <taxon>Lithohypha</taxon>
    </lineage>
</organism>
<keyword evidence="4" id="KW-1185">Reference proteome</keyword>
<dbReference type="Pfam" id="PF09587">
    <property type="entry name" value="PGA_cap"/>
    <property type="match status" value="1"/>
</dbReference>
<protein>
    <recommendedName>
        <fullName evidence="2">Capsule synthesis protein CapA domain-containing protein</fullName>
    </recommendedName>
</protein>
<dbReference type="Proteomes" id="UP001345013">
    <property type="component" value="Unassembled WGS sequence"/>
</dbReference>
<reference evidence="3 4" key="1">
    <citation type="submission" date="2023-08" db="EMBL/GenBank/DDBJ databases">
        <title>Black Yeasts Isolated from many extreme environments.</title>
        <authorList>
            <person name="Coleine C."/>
            <person name="Stajich J.E."/>
            <person name="Selbmann L."/>
        </authorList>
    </citation>
    <scope>NUCLEOTIDE SEQUENCE [LARGE SCALE GENOMIC DNA]</scope>
    <source>
        <strain evidence="3 4">CCFEE 5885</strain>
    </source>
</reference>
<dbReference type="Gene3D" id="3.60.21.10">
    <property type="match status" value="1"/>
</dbReference>
<comment type="similarity">
    <text evidence="1">Belongs to the CapA family.</text>
</comment>
<dbReference type="PANTHER" id="PTHR33393:SF11">
    <property type="entry name" value="POLYGLUTAMINE SYNTHESIS ACCESSORY PROTEIN RV0574C-RELATED"/>
    <property type="match status" value="1"/>
</dbReference>
<name>A0ABR0JX76_9EURO</name>
<evidence type="ECO:0000256" key="1">
    <source>
        <dbReference type="ARBA" id="ARBA00005662"/>
    </source>
</evidence>
<proteinExistence type="inferred from homology"/>
<sequence length="371" mass="41072">MPHIAMASNTYTLTLLGDIMLGRLIDQLLPEHVHEPEESRHVASFRRSHPHLQNYNHATPWGNTLNLLKSSDLVLGNLETAATTHDKKWPSKVFNYRMHPANIECLKLAGVDYVSLANNHTLDFGREGLFETIKVVEQAGIAYAGAGRSVAEAEKPAVLKLKRTSPSAKDGVPAHEIHLYSFSDHPRDWSSVPEFNLLRYDSSGRAKVKDLLAKEHPGLSSSPSLRIVSVHWGPNYSWEPDGDIKSMAHFLVDECGVDIIHGHSSHHVQGSEVRKGKLIIYGCGDFVDDYAVNSQFRNDLSAAWNVSVKESSDGKLEPSRLEKEADHGFVCERFRALSANFGTVVESRLGDKGQLIVDLQRQSPDDVGMAG</sequence>
<dbReference type="InterPro" id="IPR029052">
    <property type="entry name" value="Metallo-depent_PP-like"/>
</dbReference>